<accession>A0AAV7XYA4</accession>
<dbReference type="PANTHER" id="PTHR11857">
    <property type="entry name" value="ODORANT BINDING PROTEIN-RELATED"/>
    <property type="match status" value="1"/>
</dbReference>
<evidence type="ECO:0000256" key="2">
    <source>
        <dbReference type="ARBA" id="ARBA00008098"/>
    </source>
</evidence>
<dbReference type="PANTHER" id="PTHR11857:SF43">
    <property type="entry name" value="GEO07291P1-RELATED"/>
    <property type="match status" value="1"/>
</dbReference>
<evidence type="ECO:0000256" key="5">
    <source>
        <dbReference type="SAM" id="SignalP"/>
    </source>
</evidence>
<protein>
    <submittedName>
        <fullName evidence="6">Uncharacterized protein</fullName>
    </submittedName>
</protein>
<evidence type="ECO:0000313" key="6">
    <source>
        <dbReference type="EMBL" id="KAJ1529681.1"/>
    </source>
</evidence>
<comment type="subcellular location">
    <subcellularLocation>
        <location evidence="1">Secreted</location>
    </subcellularLocation>
</comment>
<dbReference type="GO" id="GO:0005615">
    <property type="term" value="C:extracellular space"/>
    <property type="evidence" value="ECO:0007669"/>
    <property type="project" value="TreeGrafter"/>
</dbReference>
<feature type="chain" id="PRO_5044715979" evidence="5">
    <location>
        <begin position="21"/>
        <end position="138"/>
    </location>
</feature>
<proteinExistence type="inferred from homology"/>
<dbReference type="Pfam" id="PF01395">
    <property type="entry name" value="PBP_GOBP"/>
    <property type="match status" value="1"/>
</dbReference>
<dbReference type="GO" id="GO:0005549">
    <property type="term" value="F:odorant binding"/>
    <property type="evidence" value="ECO:0007669"/>
    <property type="project" value="InterPro"/>
</dbReference>
<dbReference type="EMBL" id="JAPTSV010000003">
    <property type="protein sequence ID" value="KAJ1529681.1"/>
    <property type="molecule type" value="Genomic_DNA"/>
</dbReference>
<name>A0AAV7XYA4_9NEOP</name>
<evidence type="ECO:0000313" key="7">
    <source>
        <dbReference type="Proteomes" id="UP001075354"/>
    </source>
</evidence>
<reference evidence="6" key="1">
    <citation type="submission" date="2022-12" db="EMBL/GenBank/DDBJ databases">
        <title>Chromosome-level genome assembly of the bean flower thrips Megalurothrips usitatus.</title>
        <authorList>
            <person name="Ma L."/>
            <person name="Liu Q."/>
            <person name="Li H."/>
            <person name="Cai W."/>
        </authorList>
    </citation>
    <scope>NUCLEOTIDE SEQUENCE</scope>
    <source>
        <strain evidence="6">Cailab_2022a</strain>
    </source>
</reference>
<keyword evidence="3" id="KW-0964">Secreted</keyword>
<dbReference type="Gene3D" id="1.10.238.20">
    <property type="entry name" value="Pheromone/general odorant binding protein domain"/>
    <property type="match status" value="1"/>
</dbReference>
<feature type="signal peptide" evidence="5">
    <location>
        <begin position="1"/>
        <end position="20"/>
    </location>
</feature>
<dbReference type="CDD" id="cd23992">
    <property type="entry name" value="PBP_GOBP"/>
    <property type="match status" value="1"/>
</dbReference>
<keyword evidence="4 5" id="KW-0732">Signal</keyword>
<evidence type="ECO:0000256" key="4">
    <source>
        <dbReference type="ARBA" id="ARBA00022729"/>
    </source>
</evidence>
<keyword evidence="7" id="KW-1185">Reference proteome</keyword>
<dbReference type="InterPro" id="IPR036728">
    <property type="entry name" value="PBP_GOBP_sf"/>
</dbReference>
<dbReference type="SUPFAM" id="SSF47565">
    <property type="entry name" value="Insect pheromone/odorant-binding proteins"/>
    <property type="match status" value="1"/>
</dbReference>
<evidence type="ECO:0000256" key="3">
    <source>
        <dbReference type="ARBA" id="ARBA00022525"/>
    </source>
</evidence>
<evidence type="ECO:0000256" key="1">
    <source>
        <dbReference type="ARBA" id="ARBA00004613"/>
    </source>
</evidence>
<dbReference type="EMBL" id="JAPTSV010000003">
    <property type="protein sequence ID" value="KAJ1529682.1"/>
    <property type="molecule type" value="Genomic_DNA"/>
</dbReference>
<dbReference type="AlphaFoldDB" id="A0AAV7XYA4"/>
<organism evidence="6 7">
    <name type="scientific">Megalurothrips usitatus</name>
    <name type="common">bean blossom thrips</name>
    <dbReference type="NCBI Taxonomy" id="439358"/>
    <lineage>
        <taxon>Eukaryota</taxon>
        <taxon>Metazoa</taxon>
        <taxon>Ecdysozoa</taxon>
        <taxon>Arthropoda</taxon>
        <taxon>Hexapoda</taxon>
        <taxon>Insecta</taxon>
        <taxon>Pterygota</taxon>
        <taxon>Neoptera</taxon>
        <taxon>Paraneoptera</taxon>
        <taxon>Thysanoptera</taxon>
        <taxon>Terebrantia</taxon>
        <taxon>Thripoidea</taxon>
        <taxon>Thripidae</taxon>
        <taxon>Megalurothrips</taxon>
    </lineage>
</organism>
<gene>
    <name evidence="6" type="ORF">ONE63_006437</name>
</gene>
<comment type="similarity">
    <text evidence="2">Belongs to the PBP/GOBP family.</text>
</comment>
<dbReference type="Proteomes" id="UP001075354">
    <property type="component" value="Chromosome 3"/>
</dbReference>
<dbReference type="InterPro" id="IPR006170">
    <property type="entry name" value="PBP/GOBP"/>
</dbReference>
<dbReference type="GO" id="GO:0007608">
    <property type="term" value="P:sensory perception of smell"/>
    <property type="evidence" value="ECO:0007669"/>
    <property type="project" value="TreeGrafter"/>
</dbReference>
<comment type="caution">
    <text evidence="6">The sequence shown here is derived from an EMBL/GenBank/DDBJ whole genome shotgun (WGS) entry which is preliminary data.</text>
</comment>
<sequence length="138" mass="15720">MDFFPCIALCLLLTLEAALGHSAEDVKKVKECADEHNIKAGDMEKFFDDKSASKDLKCFMKCVLEQFDVLQEDGSFELTHIKESSHEADLLPYAEECVKAAKKNDDLCEMAYEHNLCMNEKAPEDKLKKTVMEFMDKV</sequence>